<dbReference type="OrthoDB" id="1431064at2"/>
<feature type="domain" description="N-acetyltransferase" evidence="2">
    <location>
        <begin position="20"/>
        <end position="158"/>
    </location>
</feature>
<dbReference type="InterPro" id="IPR016181">
    <property type="entry name" value="Acyl_CoA_acyltransferase"/>
</dbReference>
<dbReference type="PANTHER" id="PTHR13947:SF37">
    <property type="entry name" value="LD18367P"/>
    <property type="match status" value="1"/>
</dbReference>
<evidence type="ECO:0000313" key="3">
    <source>
        <dbReference type="EMBL" id="SMD18496.1"/>
    </source>
</evidence>
<dbReference type="PROSITE" id="PS51186">
    <property type="entry name" value="GNAT"/>
    <property type="match status" value="1"/>
</dbReference>
<reference evidence="3 4" key="1">
    <citation type="submission" date="2017-04" db="EMBL/GenBank/DDBJ databases">
        <authorList>
            <person name="Afonso C.L."/>
            <person name="Miller P.J."/>
            <person name="Scott M.A."/>
            <person name="Spackman E."/>
            <person name="Goraichik I."/>
            <person name="Dimitrov K.M."/>
            <person name="Suarez D.L."/>
            <person name="Swayne D.E."/>
        </authorList>
    </citation>
    <scope>NUCLEOTIDE SEQUENCE [LARGE SCALE GENOMIC DNA]</scope>
    <source>
        <strain evidence="3 4">DSM 19625</strain>
    </source>
</reference>
<keyword evidence="4" id="KW-1185">Reference proteome</keyword>
<dbReference type="CDD" id="cd04301">
    <property type="entry name" value="NAT_SF"/>
    <property type="match status" value="1"/>
</dbReference>
<accession>A0A1W2FAC1</accession>
<dbReference type="PANTHER" id="PTHR13947">
    <property type="entry name" value="GNAT FAMILY N-ACETYLTRANSFERASE"/>
    <property type="match status" value="1"/>
</dbReference>
<protein>
    <submittedName>
        <fullName evidence="3">Acetyltransferase (GNAT) family protein</fullName>
    </submittedName>
</protein>
<dbReference type="STRING" id="475255.SAMN04488101_1272"/>
<gene>
    <name evidence="3" type="ORF">SAMN04488101_1272</name>
</gene>
<organism evidence="3 4">
    <name type="scientific">Pedobacter nyackensis</name>
    <dbReference type="NCBI Taxonomy" id="475255"/>
    <lineage>
        <taxon>Bacteria</taxon>
        <taxon>Pseudomonadati</taxon>
        <taxon>Bacteroidota</taxon>
        <taxon>Sphingobacteriia</taxon>
        <taxon>Sphingobacteriales</taxon>
        <taxon>Sphingobacteriaceae</taxon>
        <taxon>Pedobacter</taxon>
    </lineage>
</organism>
<sequence>MGKLTNKEVEIIDFSKDNKEAIRTLNYEWLEKFFRIEEGDRLSLSNPKEEIIDKGGFIFYAKLGNDIVGTASLLKKSNNIFELGKMAVSNKAQGYGIGTLLLEHAIKVAKSENVQKLVLYSNKQLEPALRLYRKYGFEEVALEQGPYERADIKMEKNL</sequence>
<dbReference type="InterPro" id="IPR050769">
    <property type="entry name" value="NAT_camello-type"/>
</dbReference>
<name>A0A1W2FAC1_9SPHI</name>
<dbReference type="Gene3D" id="3.40.630.30">
    <property type="match status" value="1"/>
</dbReference>
<dbReference type="SUPFAM" id="SSF55729">
    <property type="entry name" value="Acyl-CoA N-acyltransferases (Nat)"/>
    <property type="match status" value="1"/>
</dbReference>
<proteinExistence type="predicted"/>
<evidence type="ECO:0000313" key="4">
    <source>
        <dbReference type="Proteomes" id="UP000192678"/>
    </source>
</evidence>
<evidence type="ECO:0000259" key="2">
    <source>
        <dbReference type="PROSITE" id="PS51186"/>
    </source>
</evidence>
<dbReference type="GO" id="GO:0008080">
    <property type="term" value="F:N-acetyltransferase activity"/>
    <property type="evidence" value="ECO:0007669"/>
    <property type="project" value="InterPro"/>
</dbReference>
<evidence type="ECO:0000256" key="1">
    <source>
        <dbReference type="ARBA" id="ARBA00022679"/>
    </source>
</evidence>
<dbReference type="AlphaFoldDB" id="A0A1W2FAC1"/>
<dbReference type="InterPro" id="IPR000182">
    <property type="entry name" value="GNAT_dom"/>
</dbReference>
<dbReference type="Pfam" id="PF00583">
    <property type="entry name" value="Acetyltransf_1"/>
    <property type="match status" value="1"/>
</dbReference>
<dbReference type="RefSeq" id="WP_084292559.1">
    <property type="nucleotide sequence ID" value="NZ_FWYB01000027.1"/>
</dbReference>
<keyword evidence="1 3" id="KW-0808">Transferase</keyword>
<dbReference type="EMBL" id="FWYB01000027">
    <property type="protein sequence ID" value="SMD18496.1"/>
    <property type="molecule type" value="Genomic_DNA"/>
</dbReference>
<dbReference type="Proteomes" id="UP000192678">
    <property type="component" value="Unassembled WGS sequence"/>
</dbReference>